<dbReference type="PANTHER" id="PTHR37813">
    <property type="entry name" value="FELS-2 PROPHAGE PROTEIN"/>
    <property type="match status" value="1"/>
</dbReference>
<dbReference type="STRING" id="1123397.SAMN05660831_02109"/>
<proteinExistence type="predicted"/>
<evidence type="ECO:0000313" key="7">
    <source>
        <dbReference type="Proteomes" id="UP000198611"/>
    </source>
</evidence>
<keyword evidence="7" id="KW-1185">Reference proteome</keyword>
<evidence type="ECO:0000259" key="5">
    <source>
        <dbReference type="Pfam" id="PF10145"/>
    </source>
</evidence>
<gene>
    <name evidence="6" type="ORF">SAMN05660831_02109</name>
</gene>
<dbReference type="Proteomes" id="UP000198611">
    <property type="component" value="Unassembled WGS sequence"/>
</dbReference>
<keyword evidence="1" id="KW-1188">Viral release from host cell</keyword>
<feature type="coiled-coil region" evidence="2">
    <location>
        <begin position="70"/>
        <end position="132"/>
    </location>
</feature>
<keyword evidence="2" id="KW-0175">Coiled coil</keyword>
<evidence type="ECO:0000313" key="6">
    <source>
        <dbReference type="EMBL" id="SFD68558.1"/>
    </source>
</evidence>
<sequence length="790" mass="82252">MADTSIGIRIGASLAPSLGNAMRSVEERTSRVGSALRQTWNARDVAGGVIRYRDQLQALRRKQAQTGDTSARMQQGIADLERRYSEAKAAAKSYGMSIAGIDREYQRLSDSAATAERQMQRLQTLQNNSQRRQQLHGEVMGTVGAAIAAAAPIRAAVQFESAMADVRKVVDFDTPEQFEAMGNEIRRLSTQMPMAAEGIADVVAAAGQSGIARDQLTAFAESAVRMGTAFDLSGAQAGKMMASWRAGMGLTQQQTNGLADAVNHLSNNLNAEAGELAKVVQREGATAQAAGLAATETASLGAALLSSGTSAERASTALKKITGSLTAGEAATARQKEGLAALGMEAGTLAKRMQTDAQGAIEDVFAKIRELDGERQGAITKQIFGEESKSAIMPLIGQLENLRQANQLTADETQYLGSTQAEYEERSKTTANALQLMGNRVTSLGITLGSVLLPPLNQALSVIGAGVTWITQMAEAYPGVTTAVVGLAVGLVGLKVAMLGARYAGTLFSDAITVGRMAVDLLRPSTWRLVAAKVAYVGASLRARFAALSFGGALKAVAVGAWATSKALIGGVVTAIKAVGLALLTNPIGLIITGLVVGATLIWRYWEPISGFFGRIWGGITNAISSGMGWIKNALAWSPLGLLMQYWDPITEWIGGLFGGIKKVVSGAMEWLDPFIQPLKDVAGWIGDAASAVGGWFGGDDEGGEAAKPDTGGDSSPTVRRGGRGGAPASTPAASTGGGGSGGGGVVVHQRVDRVEIQVSGAEGMSVEDLAEAVRAQFDSQSRQLAEDHA</sequence>
<dbReference type="Pfam" id="PF10145">
    <property type="entry name" value="PhageMin_Tail"/>
    <property type="match status" value="1"/>
</dbReference>
<evidence type="ECO:0000256" key="4">
    <source>
        <dbReference type="SAM" id="Phobius"/>
    </source>
</evidence>
<keyword evidence="4" id="KW-0812">Transmembrane</keyword>
<feature type="domain" description="Phage tail tape measure protein" evidence="5">
    <location>
        <begin position="183"/>
        <end position="385"/>
    </location>
</feature>
<dbReference type="EMBL" id="FOMJ01000007">
    <property type="protein sequence ID" value="SFD68558.1"/>
    <property type="molecule type" value="Genomic_DNA"/>
</dbReference>
<dbReference type="AlphaFoldDB" id="A0A1I1UG18"/>
<dbReference type="NCBIfam" id="TIGR01760">
    <property type="entry name" value="tape_meas_TP901"/>
    <property type="match status" value="1"/>
</dbReference>
<keyword evidence="4" id="KW-0472">Membrane</keyword>
<feature type="compositionally biased region" description="Gly residues" evidence="3">
    <location>
        <begin position="736"/>
        <end position="746"/>
    </location>
</feature>
<evidence type="ECO:0000256" key="3">
    <source>
        <dbReference type="SAM" id="MobiDB-lite"/>
    </source>
</evidence>
<organism evidence="6 7">
    <name type="scientific">Thiohalospira halophila DSM 15071</name>
    <dbReference type="NCBI Taxonomy" id="1123397"/>
    <lineage>
        <taxon>Bacteria</taxon>
        <taxon>Pseudomonadati</taxon>
        <taxon>Pseudomonadota</taxon>
        <taxon>Gammaproteobacteria</taxon>
        <taxon>Thiohalospirales</taxon>
        <taxon>Thiohalospiraceae</taxon>
        <taxon>Thiohalospira</taxon>
    </lineage>
</organism>
<name>A0A1I1UG18_9GAMM</name>
<evidence type="ECO:0000256" key="1">
    <source>
        <dbReference type="ARBA" id="ARBA00022612"/>
    </source>
</evidence>
<dbReference type="PANTHER" id="PTHR37813:SF1">
    <property type="entry name" value="FELS-2 PROPHAGE PROTEIN"/>
    <property type="match status" value="1"/>
</dbReference>
<feature type="transmembrane region" description="Helical" evidence="4">
    <location>
        <begin position="588"/>
        <end position="606"/>
    </location>
</feature>
<reference evidence="6 7" key="1">
    <citation type="submission" date="2016-10" db="EMBL/GenBank/DDBJ databases">
        <authorList>
            <person name="de Groot N.N."/>
        </authorList>
    </citation>
    <scope>NUCLEOTIDE SEQUENCE [LARGE SCALE GENOMIC DNA]</scope>
    <source>
        <strain evidence="6 7">HL3</strain>
    </source>
</reference>
<protein>
    <submittedName>
        <fullName evidence="6">Phage tail tape measure protein, TP901 family, core region</fullName>
    </submittedName>
</protein>
<dbReference type="InterPro" id="IPR010090">
    <property type="entry name" value="Phage_tape_meas"/>
</dbReference>
<keyword evidence="4" id="KW-1133">Transmembrane helix</keyword>
<dbReference type="OrthoDB" id="8019720at2"/>
<accession>A0A1I1UG18</accession>
<feature type="region of interest" description="Disordered" evidence="3">
    <location>
        <begin position="697"/>
        <end position="748"/>
    </location>
</feature>
<dbReference type="RefSeq" id="WP_093428742.1">
    <property type="nucleotide sequence ID" value="NZ_FOMJ01000007.1"/>
</dbReference>
<evidence type="ECO:0000256" key="2">
    <source>
        <dbReference type="SAM" id="Coils"/>
    </source>
</evidence>